<evidence type="ECO:0000256" key="1">
    <source>
        <dbReference type="SAM" id="MobiDB-lite"/>
    </source>
</evidence>
<feature type="compositionally biased region" description="Polar residues" evidence="1">
    <location>
        <begin position="434"/>
        <end position="448"/>
    </location>
</feature>
<feature type="transmembrane region" description="Helical" evidence="2">
    <location>
        <begin position="224"/>
        <end position="241"/>
    </location>
</feature>
<proteinExistence type="predicted"/>
<dbReference type="EMBL" id="MVHL01000099">
    <property type="protein sequence ID" value="ORA41979.1"/>
    <property type="molecule type" value="Genomic_DNA"/>
</dbReference>
<gene>
    <name evidence="3" type="ORF">BST19_26860</name>
</gene>
<feature type="region of interest" description="Disordered" evidence="1">
    <location>
        <begin position="428"/>
        <end position="448"/>
    </location>
</feature>
<comment type="caution">
    <text evidence="3">The sequence shown here is derived from an EMBL/GenBank/DDBJ whole genome shotgun (WGS) entry which is preliminary data.</text>
</comment>
<keyword evidence="2" id="KW-0812">Transmembrane</keyword>
<keyword evidence="4" id="KW-1185">Reference proteome</keyword>
<keyword evidence="2" id="KW-0472">Membrane</keyword>
<feature type="transmembrane region" description="Helical" evidence="2">
    <location>
        <begin position="401"/>
        <end position="422"/>
    </location>
</feature>
<evidence type="ECO:0000313" key="4">
    <source>
        <dbReference type="Proteomes" id="UP000192293"/>
    </source>
</evidence>
<feature type="transmembrane region" description="Helical" evidence="2">
    <location>
        <begin position="367"/>
        <end position="389"/>
    </location>
</feature>
<feature type="transmembrane region" description="Helical" evidence="2">
    <location>
        <begin position="151"/>
        <end position="173"/>
    </location>
</feature>
<feature type="transmembrane region" description="Helical" evidence="2">
    <location>
        <begin position="313"/>
        <end position="330"/>
    </location>
</feature>
<organism evidence="3 4">
    <name type="scientific">Mycobacterium bouchedurhonense</name>
    <dbReference type="NCBI Taxonomy" id="701041"/>
    <lineage>
        <taxon>Bacteria</taxon>
        <taxon>Bacillati</taxon>
        <taxon>Actinomycetota</taxon>
        <taxon>Actinomycetes</taxon>
        <taxon>Mycobacteriales</taxon>
        <taxon>Mycobacteriaceae</taxon>
        <taxon>Mycobacterium</taxon>
        <taxon>Mycobacterium avium complex (MAC)</taxon>
    </lineage>
</organism>
<dbReference type="Proteomes" id="UP000192293">
    <property type="component" value="Unassembled WGS sequence"/>
</dbReference>
<reference evidence="3 4" key="1">
    <citation type="submission" date="2017-02" db="EMBL/GenBank/DDBJ databases">
        <title>The new phylogeny of genus Mycobacterium.</title>
        <authorList>
            <person name="Tortoli E."/>
            <person name="Trovato A."/>
            <person name="Cirillo D.M."/>
        </authorList>
    </citation>
    <scope>NUCLEOTIDE SEQUENCE [LARGE SCALE GENOMIC DNA]</scope>
    <source>
        <strain evidence="3 4">DSM 45439</strain>
    </source>
</reference>
<feature type="transmembrane region" description="Helical" evidence="2">
    <location>
        <begin position="78"/>
        <end position="102"/>
    </location>
</feature>
<protein>
    <recommendedName>
        <fullName evidence="5">Amino acid permease</fullName>
    </recommendedName>
</protein>
<keyword evidence="2" id="KW-1133">Transmembrane helix</keyword>
<feature type="transmembrane region" description="Helical" evidence="2">
    <location>
        <begin position="336"/>
        <end position="355"/>
    </location>
</feature>
<evidence type="ECO:0000313" key="3">
    <source>
        <dbReference type="EMBL" id="ORA41979.1"/>
    </source>
</evidence>
<evidence type="ECO:0008006" key="5">
    <source>
        <dbReference type="Google" id="ProtNLM"/>
    </source>
</evidence>
<feature type="transmembrane region" description="Helical" evidence="2">
    <location>
        <begin position="193"/>
        <end position="212"/>
    </location>
</feature>
<accession>A0ABX3S551</accession>
<feature type="transmembrane region" description="Helical" evidence="2">
    <location>
        <begin position="25"/>
        <end position="58"/>
    </location>
</feature>
<sequence>MPKRRTQPLGAQAADGDRLVGTYQAAALSVAVIVSAIFYGFGALLAAAVVIPVIYGLARLRAYTPDARNTAEMIGATLGARAATAAGIIQLCAYLVLAAAFSGGLGLQLLHLVSPNADPAAVLAWLPVGAVAAAAVGGTTVCFASTRILASLVAILATTGLLIYLYLAVAVSARIASGSEPVVIGTAATPTHLSAQVVAWGVAFVGVEIITASIGEMAAPVRSMSLAITVVVAAAVTLWVADHMSVAGPWRWTAKHFGEAVPEFYVEAGQIWMAVAAATLGMAGVLASGWGAVRVATGLAITRGKTPCLRSRATVVAVIALIAAAITAHVPRDHRIAAVTLSTAVLLLMTLYVLISEANSRIPGDSVVAWWVRLAIPALGLVAVLKPIADSHFVPLDVASVIAVAVVVSAAAITAVLLVPAAPIRPAVDRPSSSDDNQADTTHRSLGN</sequence>
<name>A0ABX3S551_MYCBC</name>
<evidence type="ECO:0000256" key="2">
    <source>
        <dbReference type="SAM" id="Phobius"/>
    </source>
</evidence>
<feature type="transmembrane region" description="Helical" evidence="2">
    <location>
        <begin position="122"/>
        <end position="144"/>
    </location>
</feature>
<feature type="transmembrane region" description="Helical" evidence="2">
    <location>
        <begin position="271"/>
        <end position="293"/>
    </location>
</feature>